<keyword evidence="1" id="KW-1133">Transmembrane helix</keyword>
<feature type="transmembrane region" description="Helical" evidence="1">
    <location>
        <begin position="69"/>
        <end position="92"/>
    </location>
</feature>
<dbReference type="STRING" id="1802559.A2372_02410"/>
<sequence>MNRRLIFSFFAAIVVALLFWYSSLLQSEFWRVVDFFNTLVVRNEPLAMALFFLSSVAAALISPLTNIPLVPIAVVFWGPAITAILLLFGWLVGDMLAYFVGRYFGRRVVFYFVHEELFEQWSRKIKEHTTFFTALLLRLALPAELGYAFGMVRYPMGSYVLITVLAELPFAIISAYASEAVLLGNAVQFLGFAGILLGIIFVTIKITNNNRKKPAI</sequence>
<feature type="transmembrane region" description="Helical" evidence="1">
    <location>
        <begin position="183"/>
        <end position="204"/>
    </location>
</feature>
<dbReference type="AlphaFoldDB" id="A0A1F8DZQ1"/>
<dbReference type="InterPro" id="IPR032816">
    <property type="entry name" value="VTT_dom"/>
</dbReference>
<feature type="transmembrane region" description="Helical" evidence="1">
    <location>
        <begin position="5"/>
        <end position="25"/>
    </location>
</feature>
<name>A0A1F8DZQ1_9BACT</name>
<protein>
    <recommendedName>
        <fullName evidence="2">VTT domain-containing protein</fullName>
    </recommendedName>
</protein>
<feature type="transmembrane region" description="Helical" evidence="1">
    <location>
        <begin position="45"/>
        <end position="62"/>
    </location>
</feature>
<dbReference type="Proteomes" id="UP000176422">
    <property type="component" value="Unassembled WGS sequence"/>
</dbReference>
<comment type="caution">
    <text evidence="3">The sequence shown here is derived from an EMBL/GenBank/DDBJ whole genome shotgun (WGS) entry which is preliminary data.</text>
</comment>
<evidence type="ECO:0000313" key="3">
    <source>
        <dbReference type="EMBL" id="OGM93235.1"/>
    </source>
</evidence>
<keyword evidence="1" id="KW-0472">Membrane</keyword>
<keyword evidence="1" id="KW-0812">Transmembrane</keyword>
<accession>A0A1F8DZQ1</accession>
<reference evidence="3 4" key="1">
    <citation type="journal article" date="2016" name="Nat. Commun.">
        <title>Thousands of microbial genomes shed light on interconnected biogeochemical processes in an aquifer system.</title>
        <authorList>
            <person name="Anantharaman K."/>
            <person name="Brown C.T."/>
            <person name="Hug L.A."/>
            <person name="Sharon I."/>
            <person name="Castelle C.J."/>
            <person name="Probst A.J."/>
            <person name="Thomas B.C."/>
            <person name="Singh A."/>
            <person name="Wilkins M.J."/>
            <person name="Karaoz U."/>
            <person name="Brodie E.L."/>
            <person name="Williams K.H."/>
            <person name="Hubbard S.S."/>
            <person name="Banfield J.F."/>
        </authorList>
    </citation>
    <scope>NUCLEOTIDE SEQUENCE [LARGE SCALE GENOMIC DNA]</scope>
</reference>
<dbReference type="Pfam" id="PF09335">
    <property type="entry name" value="VTT_dom"/>
    <property type="match status" value="1"/>
</dbReference>
<evidence type="ECO:0000313" key="4">
    <source>
        <dbReference type="Proteomes" id="UP000176422"/>
    </source>
</evidence>
<proteinExistence type="predicted"/>
<feature type="domain" description="VTT" evidence="2">
    <location>
        <begin position="72"/>
        <end position="178"/>
    </location>
</feature>
<evidence type="ECO:0000259" key="2">
    <source>
        <dbReference type="Pfam" id="PF09335"/>
    </source>
</evidence>
<feature type="transmembrane region" description="Helical" evidence="1">
    <location>
        <begin position="131"/>
        <end position="152"/>
    </location>
</feature>
<gene>
    <name evidence="3" type="ORF">A2372_02410</name>
</gene>
<organism evidence="3 4">
    <name type="scientific">Candidatus Wolfebacteria bacterium RIFOXYB1_FULL_54_12</name>
    <dbReference type="NCBI Taxonomy" id="1802559"/>
    <lineage>
        <taxon>Bacteria</taxon>
        <taxon>Candidatus Wolfeibacteriota</taxon>
    </lineage>
</organism>
<dbReference type="EMBL" id="MGIT01000001">
    <property type="protein sequence ID" value="OGM93235.1"/>
    <property type="molecule type" value="Genomic_DNA"/>
</dbReference>
<feature type="transmembrane region" description="Helical" evidence="1">
    <location>
        <begin position="159"/>
        <end position="177"/>
    </location>
</feature>
<evidence type="ECO:0000256" key="1">
    <source>
        <dbReference type="SAM" id="Phobius"/>
    </source>
</evidence>